<dbReference type="EMBL" id="JAJSOF020000031">
    <property type="protein sequence ID" value="KAJ4431208.1"/>
    <property type="molecule type" value="Genomic_DNA"/>
</dbReference>
<evidence type="ECO:0000313" key="2">
    <source>
        <dbReference type="EMBL" id="KAJ4431208.1"/>
    </source>
</evidence>
<proteinExistence type="predicted"/>
<protein>
    <submittedName>
        <fullName evidence="2">Uncharacterized protein</fullName>
    </submittedName>
</protein>
<reference evidence="2 3" key="1">
    <citation type="journal article" date="2022" name="Allergy">
        <title>Genome assembly and annotation of Periplaneta americana reveal a comprehensive cockroach allergen profile.</title>
        <authorList>
            <person name="Wang L."/>
            <person name="Xiong Q."/>
            <person name="Saelim N."/>
            <person name="Wang L."/>
            <person name="Nong W."/>
            <person name="Wan A.T."/>
            <person name="Shi M."/>
            <person name="Liu X."/>
            <person name="Cao Q."/>
            <person name="Hui J.H.L."/>
            <person name="Sookrung N."/>
            <person name="Leung T.F."/>
            <person name="Tungtrongchitr A."/>
            <person name="Tsui S.K.W."/>
        </authorList>
    </citation>
    <scope>NUCLEOTIDE SEQUENCE [LARGE SCALE GENOMIC DNA]</scope>
    <source>
        <strain evidence="2">PWHHKU_190912</strain>
    </source>
</reference>
<accession>A0ABQ8SB48</accession>
<comment type="caution">
    <text evidence="2">The sequence shown here is derived from an EMBL/GenBank/DDBJ whole genome shotgun (WGS) entry which is preliminary data.</text>
</comment>
<dbReference type="Proteomes" id="UP001148838">
    <property type="component" value="Unassembled WGS sequence"/>
</dbReference>
<feature type="region of interest" description="Disordered" evidence="1">
    <location>
        <begin position="117"/>
        <end position="144"/>
    </location>
</feature>
<evidence type="ECO:0000313" key="3">
    <source>
        <dbReference type="Proteomes" id="UP001148838"/>
    </source>
</evidence>
<feature type="compositionally biased region" description="Basic and acidic residues" evidence="1">
    <location>
        <begin position="134"/>
        <end position="144"/>
    </location>
</feature>
<evidence type="ECO:0000256" key="1">
    <source>
        <dbReference type="SAM" id="MobiDB-lite"/>
    </source>
</evidence>
<gene>
    <name evidence="2" type="ORF">ANN_19805</name>
</gene>
<keyword evidence="3" id="KW-1185">Reference proteome</keyword>
<organism evidence="2 3">
    <name type="scientific">Periplaneta americana</name>
    <name type="common">American cockroach</name>
    <name type="synonym">Blatta americana</name>
    <dbReference type="NCBI Taxonomy" id="6978"/>
    <lineage>
        <taxon>Eukaryota</taxon>
        <taxon>Metazoa</taxon>
        <taxon>Ecdysozoa</taxon>
        <taxon>Arthropoda</taxon>
        <taxon>Hexapoda</taxon>
        <taxon>Insecta</taxon>
        <taxon>Pterygota</taxon>
        <taxon>Neoptera</taxon>
        <taxon>Polyneoptera</taxon>
        <taxon>Dictyoptera</taxon>
        <taxon>Blattodea</taxon>
        <taxon>Blattoidea</taxon>
        <taxon>Blattidae</taxon>
        <taxon>Blattinae</taxon>
        <taxon>Periplaneta</taxon>
    </lineage>
</organism>
<name>A0ABQ8SB48_PERAM</name>
<sequence>MFALASTWGFIKQQVYQPPLPPTIGDLRVRIIEAIALVDGPMLQRVWQEIDYRLDVCHLSTALAYQQPAACFKTETPDASRSRDVSVEKSIAIHQAAPEEGGGQLFFLSLPSGWDNAKASKPEGTARPRPQFPDGHRDQCPALQ</sequence>